<proteinExistence type="predicted"/>
<organism evidence="1 2">
    <name type="scientific">Peptoniphilus senegalensis</name>
    <dbReference type="NCBI Taxonomy" id="1465757"/>
    <lineage>
        <taxon>Bacteria</taxon>
        <taxon>Bacillati</taxon>
        <taxon>Bacillota</taxon>
        <taxon>Tissierellia</taxon>
        <taxon>Tissierellales</taxon>
        <taxon>Peptoniphilaceae</taxon>
        <taxon>Peptoniphilus</taxon>
    </lineage>
</organism>
<keyword evidence="2" id="KW-1185">Reference proteome</keyword>
<protein>
    <submittedName>
        <fullName evidence="1">Uncharacterized protein</fullName>
    </submittedName>
</protein>
<evidence type="ECO:0000313" key="1">
    <source>
        <dbReference type="EMBL" id="MEQ3346511.1"/>
    </source>
</evidence>
<dbReference type="Proteomes" id="UP001491691">
    <property type="component" value="Unassembled WGS sequence"/>
</dbReference>
<gene>
    <name evidence="1" type="ORF">AAA073_03550</name>
</gene>
<evidence type="ECO:0000313" key="2">
    <source>
        <dbReference type="Proteomes" id="UP001491691"/>
    </source>
</evidence>
<dbReference type="RefSeq" id="WP_019108149.1">
    <property type="nucleotide sequence ID" value="NZ_JBBNPP010000004.1"/>
</dbReference>
<name>A0ABV1J027_9FIRM</name>
<comment type="caution">
    <text evidence="1">The sequence shown here is derived from an EMBL/GenBank/DDBJ whole genome shotgun (WGS) entry which is preliminary data.</text>
</comment>
<accession>A0ABV1J027</accession>
<reference evidence="1 2" key="1">
    <citation type="submission" date="2024-04" db="EMBL/GenBank/DDBJ databases">
        <title>Human intestinal bacterial collection.</title>
        <authorList>
            <person name="Pauvert C."/>
            <person name="Hitch T.C.A."/>
            <person name="Clavel T."/>
        </authorList>
    </citation>
    <scope>NUCLEOTIDE SEQUENCE [LARGE SCALE GENOMIC DNA]</scope>
    <source>
        <strain evidence="1 2">CLA-SR-H019</strain>
    </source>
</reference>
<sequence>MFPYLNYFVSLSELKESIVALRDKNYKNTRPIKDAEKKIDDRVQPIDLAEKYLRYKVNYKTYTKLKKNKQDTFYNERTAEFILFESTKKYLKGHLGESKILSISKWKSELASR</sequence>
<dbReference type="EMBL" id="JBBNPP010000004">
    <property type="protein sequence ID" value="MEQ3346511.1"/>
    <property type="molecule type" value="Genomic_DNA"/>
</dbReference>